<dbReference type="Proteomes" id="UP000711614">
    <property type="component" value="Unassembled WGS sequence"/>
</dbReference>
<dbReference type="SUPFAM" id="SSF51445">
    <property type="entry name" value="(Trans)glycosidases"/>
    <property type="match status" value="1"/>
</dbReference>
<sequence>MKIRNNAGAKAVVSALAAASLALASTAVALPGAQAAPAPAPAVQAAAAPSGAVPLTPEGAPQTIPGLASWTAADGEFTLGAGAKVIGANTVLSGDLAAQLSEVLGRTVGTAAAGAVAGDVVVAVDPSRSAELGKEGYGLVVGQTLKVTGATDTGAFYGTQTVAQLLVQGNRVARGTSVDVPEYAERGVGLCACQVTISLESLERTMKDMAYNKMNQLWLETKLKTEAYPKANFWAYYTAEEAAQITAWAKKYHIELVLEVNSPGHMRPWLYNYPELQLVNRNGQKKVEQLDISKPEAFDMVTRLADEYAAAFPGQPYWHMGGDEYMMGDSYANYPQFAAFVAAHPEIFPAGSGPGDVFIWFMNKVNAHVKSTGKTLRIWNDGVPSSSVIPLDKDIVVEHWLNSGPKPQALLDAGHDVQNSSQALYFNRPGGFTANVSNLWNSGWTPRKFDGGTVVTDVPGKGSVVGAKLSVWPDDTPSATENMMDARILDATRFVAQATWGSPRPVADYAGFTALAKNLGHAPGYESYDRTPVGDGGYRISTAGLSVNADGAGVSVSDAAAEKWTFTATSDNYYKIVAENGQCLAMAGGVLWLQAPMQQDLPPTLSTCATAGNANNLQKWEILEKDGGYLIRNAITQLPLSVNAAGALTQEAPDVRGAAAFALAGEVTTSIEAPARLVPGSPATITVTVDNRTPERMKGVKITPAVPAGWTLDRKQHVPGNIPAGAQEVATFTATPPAGAGYGDSSIAATTTYQAGTVKQSVTSTATTLLSCSDAPVRPVAAIVDSYNNGGGEVTPGSNAIDGDPGTFWGTAWTPSNAPLPHTITVDLGSAMDICAVNLLPRQGSSAGAANGRIKGWELYVADTADAPGAKVTEGNFPNEAGLQTVSLPSPATGRFVTLKALSEQNGNPWTTLAEFTVDAAAAADPAVAGGGTGG</sequence>
<organism evidence="6 7">
    <name type="scientific">Arthrobacter stackebrandtii</name>
    <dbReference type="NCBI Taxonomy" id="272161"/>
    <lineage>
        <taxon>Bacteria</taxon>
        <taxon>Bacillati</taxon>
        <taxon>Actinomycetota</taxon>
        <taxon>Actinomycetes</taxon>
        <taxon>Micrococcales</taxon>
        <taxon>Micrococcaceae</taxon>
        <taxon>Arthrobacter</taxon>
    </lineage>
</organism>
<dbReference type="Pfam" id="PF10633">
    <property type="entry name" value="NPCBM_assoc"/>
    <property type="match status" value="1"/>
</dbReference>
<keyword evidence="2 6" id="KW-0378">Hydrolase</keyword>
<keyword evidence="4" id="KW-0732">Signal</keyword>
<reference evidence="6 7" key="1">
    <citation type="submission" date="2021-03" db="EMBL/GenBank/DDBJ databases">
        <title>Sequencing the genomes of 1000 actinobacteria strains.</title>
        <authorList>
            <person name="Klenk H.-P."/>
        </authorList>
    </citation>
    <scope>NUCLEOTIDE SEQUENCE [LARGE SCALE GENOMIC DNA]</scope>
    <source>
        <strain evidence="6 7">DSM 16005</strain>
    </source>
</reference>
<dbReference type="SUPFAM" id="SSF50370">
    <property type="entry name" value="Ricin B-like lectins"/>
    <property type="match status" value="1"/>
</dbReference>
<dbReference type="PANTHER" id="PTHR43678">
    <property type="entry name" value="PUTATIVE (AFU_ORTHOLOGUE AFUA_2G00640)-RELATED"/>
    <property type="match status" value="1"/>
</dbReference>
<dbReference type="PROSITE" id="PS50231">
    <property type="entry name" value="RICIN_B_LECTIN"/>
    <property type="match status" value="1"/>
</dbReference>
<dbReference type="InterPro" id="IPR017853">
    <property type="entry name" value="GH"/>
</dbReference>
<gene>
    <name evidence="6" type="ORF">JOF48_001190</name>
</gene>
<proteinExistence type="inferred from homology"/>
<comment type="similarity">
    <text evidence="1">Belongs to the glycosyl hydrolase 20 family.</text>
</comment>
<dbReference type="Gene3D" id="2.60.120.260">
    <property type="entry name" value="Galactose-binding domain-like"/>
    <property type="match status" value="1"/>
</dbReference>
<feature type="chain" id="PRO_5045880153" evidence="4">
    <location>
        <begin position="30"/>
        <end position="935"/>
    </location>
</feature>
<dbReference type="PANTHER" id="PTHR43678:SF1">
    <property type="entry name" value="BETA-N-ACETYLHEXOSAMINIDASE"/>
    <property type="match status" value="1"/>
</dbReference>
<dbReference type="InterPro" id="IPR000421">
    <property type="entry name" value="FA58C"/>
</dbReference>
<evidence type="ECO:0000256" key="3">
    <source>
        <dbReference type="ARBA" id="ARBA00023295"/>
    </source>
</evidence>
<dbReference type="Pfam" id="PF00754">
    <property type="entry name" value="F5_F8_type_C"/>
    <property type="match status" value="1"/>
</dbReference>
<keyword evidence="7" id="KW-1185">Reference proteome</keyword>
<keyword evidence="3 6" id="KW-0326">Glycosidase</keyword>
<dbReference type="Gene3D" id="3.30.379.10">
    <property type="entry name" value="Chitobiase/beta-hexosaminidase domain 2-like"/>
    <property type="match status" value="1"/>
</dbReference>
<evidence type="ECO:0000256" key="2">
    <source>
        <dbReference type="ARBA" id="ARBA00022801"/>
    </source>
</evidence>
<dbReference type="InterPro" id="IPR052764">
    <property type="entry name" value="GH20_Enzymes"/>
</dbReference>
<dbReference type="InterPro" id="IPR025705">
    <property type="entry name" value="Beta_hexosaminidase_sua/sub"/>
</dbReference>
<dbReference type="InterPro" id="IPR015882">
    <property type="entry name" value="HEX_bac_N"/>
</dbReference>
<dbReference type="Gene3D" id="3.20.20.80">
    <property type="entry name" value="Glycosidases"/>
    <property type="match status" value="1"/>
</dbReference>
<evidence type="ECO:0000313" key="6">
    <source>
        <dbReference type="EMBL" id="MBP2412391.1"/>
    </source>
</evidence>
<dbReference type="CDD" id="cd23386">
    <property type="entry name" value="beta-trefoil_Ricin_LNBase"/>
    <property type="match status" value="1"/>
</dbReference>
<dbReference type="SUPFAM" id="SSF49785">
    <property type="entry name" value="Galactose-binding domain-like"/>
    <property type="match status" value="1"/>
</dbReference>
<dbReference type="GO" id="GO:0004563">
    <property type="term" value="F:beta-N-acetylhexosaminidase activity"/>
    <property type="evidence" value="ECO:0007669"/>
    <property type="project" value="UniProtKB-EC"/>
</dbReference>
<feature type="signal peptide" evidence="4">
    <location>
        <begin position="1"/>
        <end position="29"/>
    </location>
</feature>
<protein>
    <submittedName>
        <fullName evidence="6">Hexosaminidase</fullName>
        <ecNumber evidence="6">3.2.1.52</ecNumber>
    </submittedName>
</protein>
<dbReference type="InterPro" id="IPR018905">
    <property type="entry name" value="A-galactase_NEW3"/>
</dbReference>
<dbReference type="Gene3D" id="2.80.10.50">
    <property type="match status" value="1"/>
</dbReference>
<dbReference type="SUPFAM" id="SSF55545">
    <property type="entry name" value="beta-N-acetylhexosaminidase-like domain"/>
    <property type="match status" value="1"/>
</dbReference>
<dbReference type="RefSeq" id="WP_209678390.1">
    <property type="nucleotide sequence ID" value="NZ_JAGIOI010000001.1"/>
</dbReference>
<evidence type="ECO:0000313" key="7">
    <source>
        <dbReference type="Proteomes" id="UP000711614"/>
    </source>
</evidence>
<dbReference type="Pfam" id="PF02838">
    <property type="entry name" value="Glyco_hydro_20b"/>
    <property type="match status" value="1"/>
</dbReference>
<evidence type="ECO:0000256" key="1">
    <source>
        <dbReference type="ARBA" id="ARBA00006285"/>
    </source>
</evidence>
<feature type="domain" description="F5/8 type C" evidence="5">
    <location>
        <begin position="765"/>
        <end position="923"/>
    </location>
</feature>
<comment type="caution">
    <text evidence="6">The sequence shown here is derived from an EMBL/GenBank/DDBJ whole genome shotgun (WGS) entry which is preliminary data.</text>
</comment>
<dbReference type="Pfam" id="PF00728">
    <property type="entry name" value="Glyco_hydro_20"/>
    <property type="match status" value="1"/>
</dbReference>
<accession>A0ABS4YUC5</accession>
<dbReference type="InterPro" id="IPR008979">
    <property type="entry name" value="Galactose-bd-like_sf"/>
</dbReference>
<evidence type="ECO:0000256" key="4">
    <source>
        <dbReference type="SAM" id="SignalP"/>
    </source>
</evidence>
<dbReference type="InterPro" id="IPR015883">
    <property type="entry name" value="Glyco_hydro_20_cat"/>
</dbReference>
<dbReference type="EMBL" id="JAGIOI010000001">
    <property type="protein sequence ID" value="MBP2412391.1"/>
    <property type="molecule type" value="Genomic_DNA"/>
</dbReference>
<dbReference type="EC" id="3.2.1.52" evidence="6"/>
<name>A0ABS4YUC5_9MICC</name>
<dbReference type="PRINTS" id="PR00738">
    <property type="entry name" value="GLHYDRLASE20"/>
</dbReference>
<dbReference type="InterPro" id="IPR029018">
    <property type="entry name" value="Hex-like_dom2"/>
</dbReference>
<dbReference type="InterPro" id="IPR035992">
    <property type="entry name" value="Ricin_B-like_lectins"/>
</dbReference>
<evidence type="ECO:0000259" key="5">
    <source>
        <dbReference type="PROSITE" id="PS50022"/>
    </source>
</evidence>
<dbReference type="PROSITE" id="PS50022">
    <property type="entry name" value="FA58C_3"/>
    <property type="match status" value="1"/>
</dbReference>